<protein>
    <submittedName>
        <fullName evidence="5">Peptidase S24</fullName>
    </submittedName>
</protein>
<keyword evidence="1" id="KW-0805">Transcription regulation</keyword>
<dbReference type="EMBL" id="MJVJ01000126">
    <property type="protein sequence ID" value="OEV44666.1"/>
    <property type="molecule type" value="Genomic_DNA"/>
</dbReference>
<dbReference type="PANTHER" id="PTHR40661">
    <property type="match status" value="1"/>
</dbReference>
<organism evidence="5 6">
    <name type="scientific">Campylobacter jejuni</name>
    <dbReference type="NCBI Taxonomy" id="197"/>
    <lineage>
        <taxon>Bacteria</taxon>
        <taxon>Pseudomonadati</taxon>
        <taxon>Campylobacterota</taxon>
        <taxon>Epsilonproteobacteria</taxon>
        <taxon>Campylobacterales</taxon>
        <taxon>Campylobacteraceae</taxon>
        <taxon>Campylobacter</taxon>
    </lineage>
</organism>
<dbReference type="PANTHER" id="PTHR40661:SF1">
    <property type="entry name" value="HTH CRO_C1-TYPE DOMAIN-CONTAINING PROTEIN"/>
    <property type="match status" value="1"/>
</dbReference>
<evidence type="ECO:0000256" key="2">
    <source>
        <dbReference type="ARBA" id="ARBA00023125"/>
    </source>
</evidence>
<dbReference type="Proteomes" id="UP000865560">
    <property type="component" value="Unassembled WGS sequence"/>
</dbReference>
<proteinExistence type="predicted"/>
<accession>A0AB36G5E6</accession>
<sequence length="221" mass="25361">MDNYKGIFVDVKEILDQWKSEQKLKTYKDLAIFLGVAPNTLDVWKQRGSIPPKNILKYIQMHSSIKSTNTISIRYFPDIYASAGFGNTNENENFQIINVDKTFLTEVLGVPYKTQYDMIKIYGESMEPFIQNGSFIIIDTTRNSLDKIRNGDVVIFRNSNNELFCKRILKNAFDDDIVISSDNFNFGDKKVKKSALKDHVFIGAVICSCNAKIFLNQIERV</sequence>
<name>A0AB36G5E6_CAMJU</name>
<dbReference type="GO" id="GO:0003677">
    <property type="term" value="F:DNA binding"/>
    <property type="evidence" value="ECO:0007669"/>
    <property type="project" value="UniProtKB-KW"/>
</dbReference>
<keyword evidence="2" id="KW-0238">DNA-binding</keyword>
<dbReference type="AlphaFoldDB" id="A0AB36G5E6"/>
<dbReference type="Gene3D" id="2.10.109.10">
    <property type="entry name" value="Umud Fragment, subunit A"/>
    <property type="match status" value="1"/>
</dbReference>
<dbReference type="CDD" id="cd06462">
    <property type="entry name" value="Peptidase_S24_S26"/>
    <property type="match status" value="1"/>
</dbReference>
<dbReference type="SUPFAM" id="SSF51306">
    <property type="entry name" value="LexA/Signal peptidase"/>
    <property type="match status" value="1"/>
</dbReference>
<evidence type="ECO:0000313" key="6">
    <source>
        <dbReference type="Proteomes" id="UP000865560"/>
    </source>
</evidence>
<evidence type="ECO:0000313" key="5">
    <source>
        <dbReference type="EMBL" id="OEV44666.1"/>
    </source>
</evidence>
<gene>
    <name evidence="5" type="ORF">AJY60_09970</name>
</gene>
<keyword evidence="3" id="KW-0804">Transcription</keyword>
<comment type="caution">
    <text evidence="5">The sequence shown here is derived from an EMBL/GenBank/DDBJ whole genome shotgun (WGS) entry which is preliminary data.</text>
</comment>
<evidence type="ECO:0000256" key="3">
    <source>
        <dbReference type="ARBA" id="ARBA00023163"/>
    </source>
</evidence>
<evidence type="ECO:0000256" key="1">
    <source>
        <dbReference type="ARBA" id="ARBA00023015"/>
    </source>
</evidence>
<evidence type="ECO:0000259" key="4">
    <source>
        <dbReference type="Pfam" id="PF00717"/>
    </source>
</evidence>
<dbReference type="InterPro" id="IPR036286">
    <property type="entry name" value="LexA/Signal_pep-like_sf"/>
</dbReference>
<dbReference type="InterPro" id="IPR010982">
    <property type="entry name" value="Lambda_DNA-bd_dom_sf"/>
</dbReference>
<dbReference type="InterPro" id="IPR015927">
    <property type="entry name" value="Peptidase_S24_S26A/B/C"/>
</dbReference>
<reference evidence="5 6" key="1">
    <citation type="submission" date="2016-09" db="EMBL/GenBank/DDBJ databases">
        <title>Campylobacter from American crows.</title>
        <authorList>
            <person name="Weis A.M."/>
            <person name="Weimer B.C."/>
            <person name="Townsend A.K."/>
            <person name="Taff C."/>
        </authorList>
    </citation>
    <scope>NUCLEOTIDE SEQUENCE [LARGE SCALE GENOMIC DNA]</scope>
    <source>
        <strain evidence="5 6">BCW_3791</strain>
    </source>
</reference>
<dbReference type="Pfam" id="PF00717">
    <property type="entry name" value="Peptidase_S24"/>
    <property type="match status" value="1"/>
</dbReference>
<dbReference type="Gene3D" id="1.10.260.40">
    <property type="entry name" value="lambda repressor-like DNA-binding domains"/>
    <property type="match status" value="1"/>
</dbReference>
<feature type="domain" description="Peptidase S24/S26A/S26B/S26C" evidence="4">
    <location>
        <begin position="81"/>
        <end position="205"/>
    </location>
</feature>